<dbReference type="InterPro" id="IPR013974">
    <property type="entry name" value="SAF"/>
</dbReference>
<dbReference type="Pfam" id="PF08666">
    <property type="entry name" value="SAF"/>
    <property type="match status" value="1"/>
</dbReference>
<dbReference type="PANTHER" id="PTHR42966:SF1">
    <property type="entry name" value="SIALIC ACID SYNTHASE"/>
    <property type="match status" value="1"/>
</dbReference>
<dbReference type="Gene3D" id="3.90.1210.10">
    <property type="entry name" value="Antifreeze-like/N-acetylneuraminic acid synthase C-terminal domain"/>
    <property type="match status" value="1"/>
</dbReference>
<reference evidence="2" key="1">
    <citation type="submission" date="2015-04" db="EMBL/GenBank/DDBJ databases">
        <authorList>
            <person name="Syromyatnikov M.Y."/>
            <person name="Popov V.N."/>
        </authorList>
    </citation>
    <scope>NUCLEOTIDE SEQUENCE</scope>
    <source>
        <strain evidence="2">MO-1</strain>
    </source>
</reference>
<dbReference type="InterPro" id="IPR006190">
    <property type="entry name" value="SAF_AFP_Neu5Ac"/>
</dbReference>
<dbReference type="InterPro" id="IPR013785">
    <property type="entry name" value="Aldolase_TIM"/>
</dbReference>
<dbReference type="InterPro" id="IPR036732">
    <property type="entry name" value="AFP_Neu5c_C_sf"/>
</dbReference>
<proteinExistence type="predicted"/>
<dbReference type="Gene3D" id="3.20.20.70">
    <property type="entry name" value="Aldolase class I"/>
    <property type="match status" value="1"/>
</dbReference>
<feature type="domain" description="AFP-like" evidence="1">
    <location>
        <begin position="281"/>
        <end position="334"/>
    </location>
</feature>
<dbReference type="SUPFAM" id="SSF51569">
    <property type="entry name" value="Aldolase"/>
    <property type="match status" value="1"/>
</dbReference>
<dbReference type="GO" id="GO:0047444">
    <property type="term" value="F:N-acylneuraminate-9-phosphate synthase activity"/>
    <property type="evidence" value="ECO:0007669"/>
    <property type="project" value="TreeGrafter"/>
</dbReference>
<dbReference type="InterPro" id="IPR020007">
    <property type="entry name" value="NeuB/NeuA"/>
</dbReference>
<dbReference type="SMART" id="SM00858">
    <property type="entry name" value="SAF"/>
    <property type="match status" value="1"/>
</dbReference>
<gene>
    <name evidence="2" type="ORF">MAGMO_3980</name>
</gene>
<dbReference type="EMBL" id="LO017727">
    <property type="protein sequence ID" value="CRH08108.1"/>
    <property type="molecule type" value="Genomic_DNA"/>
</dbReference>
<dbReference type="PANTHER" id="PTHR42966">
    <property type="entry name" value="N-ACETYLNEURAMINATE SYNTHASE"/>
    <property type="match status" value="1"/>
</dbReference>
<evidence type="ECO:0000313" key="2">
    <source>
        <dbReference type="EMBL" id="CRH08108.1"/>
    </source>
</evidence>
<name>A0A1S7LN80_MAGMO</name>
<dbReference type="PROSITE" id="PS50844">
    <property type="entry name" value="AFP_LIKE"/>
    <property type="match status" value="1"/>
</dbReference>
<evidence type="ECO:0000259" key="1">
    <source>
        <dbReference type="PROSITE" id="PS50844"/>
    </source>
</evidence>
<dbReference type="GO" id="GO:0016051">
    <property type="term" value="P:carbohydrate biosynthetic process"/>
    <property type="evidence" value="ECO:0007669"/>
    <property type="project" value="InterPro"/>
</dbReference>
<dbReference type="CDD" id="cd11615">
    <property type="entry name" value="SAF_NeuB_like"/>
    <property type="match status" value="1"/>
</dbReference>
<dbReference type="Pfam" id="PF03102">
    <property type="entry name" value="NeuB"/>
    <property type="match status" value="1"/>
</dbReference>
<dbReference type="InterPro" id="IPR057736">
    <property type="entry name" value="SAF_PseI/NeuA/NeuB"/>
</dbReference>
<dbReference type="SUPFAM" id="SSF51269">
    <property type="entry name" value="AFP III-like domain"/>
    <property type="match status" value="1"/>
</dbReference>
<organism evidence="2">
    <name type="scientific">Magnetococcus massalia (strain MO-1)</name>
    <dbReference type="NCBI Taxonomy" id="451514"/>
    <lineage>
        <taxon>Bacteria</taxon>
        <taxon>Pseudomonadati</taxon>
        <taxon>Pseudomonadota</taxon>
        <taxon>Magnetococcia</taxon>
        <taxon>Magnetococcales</taxon>
        <taxon>Magnetococcaceae</taxon>
        <taxon>Magnetococcus</taxon>
    </lineage>
</organism>
<dbReference type="NCBIfam" id="TIGR03569">
    <property type="entry name" value="NeuB_NnaB"/>
    <property type="match status" value="1"/>
</dbReference>
<sequence>MSTLIIAEAGVNHNGELDLAIELIDAAQQCGADVVKFQSFDPKSIASQQAGKAAYQKRTTDADENQRSMLAKLALDEAAHLSLIDHAAKKGIAFLSSPFDLPSLALLERLEISPIKIPSGEITNLPLLVAIAQLRRPVILSTGMATLGEIEAALLLLNEHGVPKGGITLLHCTTEYPAPLEEVNLQAMVSMGHTFGLPVGYSDHTAGIAIPIAAVAMGAKVIEKHFTLDNSMPGPDHKASLEPGAFSQMVQGIRDVEIALGDGIKRPTRTELNNRAIARKSLVAARDIAAGEYFSLENLTSKRPGDGISPMRLDEVVGRVASRDYAEDEVIQWG</sequence>
<dbReference type="InterPro" id="IPR051690">
    <property type="entry name" value="PseI-like"/>
</dbReference>
<dbReference type="AlphaFoldDB" id="A0A1S7LN80"/>
<accession>A0A1S7LN80</accession>
<dbReference type="InterPro" id="IPR013132">
    <property type="entry name" value="PseI/NeuA/B-like_N"/>
</dbReference>
<protein>
    <submittedName>
        <fullName evidence="2">Putative N-acetylneuraminate synthase</fullName>
    </submittedName>
</protein>